<name>A0A9D4WI49_PEA</name>
<dbReference type="PANTHER" id="PTHR33416">
    <property type="entry name" value="NUCLEAR PORE COMPLEX PROTEIN NUP1"/>
    <property type="match status" value="1"/>
</dbReference>
<comment type="caution">
    <text evidence="1">The sequence shown here is derived from an EMBL/GenBank/DDBJ whole genome shotgun (WGS) entry which is preliminary data.</text>
</comment>
<dbReference type="EMBL" id="JAMSHJ010000005">
    <property type="protein sequence ID" value="KAI5403228.1"/>
    <property type="molecule type" value="Genomic_DNA"/>
</dbReference>
<dbReference type="Proteomes" id="UP001058974">
    <property type="component" value="Chromosome 5"/>
</dbReference>
<dbReference type="PANTHER" id="PTHR33416:SF20">
    <property type="entry name" value="NUCLEAR PORE COMPLEX PROTEIN NUP1"/>
    <property type="match status" value="1"/>
</dbReference>
<proteinExistence type="predicted"/>
<keyword evidence="2" id="KW-1185">Reference proteome</keyword>
<dbReference type="AlphaFoldDB" id="A0A9D4WI49"/>
<organism evidence="1 2">
    <name type="scientific">Pisum sativum</name>
    <name type="common">Garden pea</name>
    <name type="synonym">Lathyrus oleraceus</name>
    <dbReference type="NCBI Taxonomy" id="3888"/>
    <lineage>
        <taxon>Eukaryota</taxon>
        <taxon>Viridiplantae</taxon>
        <taxon>Streptophyta</taxon>
        <taxon>Embryophyta</taxon>
        <taxon>Tracheophyta</taxon>
        <taxon>Spermatophyta</taxon>
        <taxon>Magnoliopsida</taxon>
        <taxon>eudicotyledons</taxon>
        <taxon>Gunneridae</taxon>
        <taxon>Pentapetalae</taxon>
        <taxon>rosids</taxon>
        <taxon>fabids</taxon>
        <taxon>Fabales</taxon>
        <taxon>Fabaceae</taxon>
        <taxon>Papilionoideae</taxon>
        <taxon>50 kb inversion clade</taxon>
        <taxon>NPAAA clade</taxon>
        <taxon>Hologalegina</taxon>
        <taxon>IRL clade</taxon>
        <taxon>Fabeae</taxon>
        <taxon>Lathyrus</taxon>
    </lineage>
</organism>
<dbReference type="GO" id="GO:0005635">
    <property type="term" value="C:nuclear envelope"/>
    <property type="evidence" value="ECO:0007669"/>
    <property type="project" value="TreeGrafter"/>
</dbReference>
<dbReference type="Gramene" id="Psat05G0070500-T1">
    <property type="protein sequence ID" value="KAI5403228.1"/>
    <property type="gene ID" value="KIW84_050705"/>
</dbReference>
<dbReference type="GO" id="GO:0016973">
    <property type="term" value="P:poly(A)+ mRNA export from nucleus"/>
    <property type="evidence" value="ECO:0007669"/>
    <property type="project" value="TreeGrafter"/>
</dbReference>
<accession>A0A9D4WI49</accession>
<sequence length="89" mass="9664">MITLRPGSVRIISDALRVASVASATTTNVSNSSCLRENQGGLIELEKLLKQKTFTRSEIDHLTALMQSRTVDAPIRGGRRLKVSSNISP</sequence>
<evidence type="ECO:0000313" key="1">
    <source>
        <dbReference type="EMBL" id="KAI5403228.1"/>
    </source>
</evidence>
<reference evidence="1 2" key="1">
    <citation type="journal article" date="2022" name="Nat. Genet.">
        <title>Improved pea reference genome and pan-genome highlight genomic features and evolutionary characteristics.</title>
        <authorList>
            <person name="Yang T."/>
            <person name="Liu R."/>
            <person name="Luo Y."/>
            <person name="Hu S."/>
            <person name="Wang D."/>
            <person name="Wang C."/>
            <person name="Pandey M.K."/>
            <person name="Ge S."/>
            <person name="Xu Q."/>
            <person name="Li N."/>
            <person name="Li G."/>
            <person name="Huang Y."/>
            <person name="Saxena R.K."/>
            <person name="Ji Y."/>
            <person name="Li M."/>
            <person name="Yan X."/>
            <person name="He Y."/>
            <person name="Liu Y."/>
            <person name="Wang X."/>
            <person name="Xiang C."/>
            <person name="Varshney R.K."/>
            <person name="Ding H."/>
            <person name="Gao S."/>
            <person name="Zong X."/>
        </authorList>
    </citation>
    <scope>NUCLEOTIDE SEQUENCE [LARGE SCALE GENOMIC DNA]</scope>
    <source>
        <strain evidence="1 2">cv. Zhongwan 6</strain>
    </source>
</reference>
<evidence type="ECO:0000313" key="2">
    <source>
        <dbReference type="Proteomes" id="UP001058974"/>
    </source>
</evidence>
<dbReference type="GO" id="GO:0071763">
    <property type="term" value="P:nuclear membrane organization"/>
    <property type="evidence" value="ECO:0007669"/>
    <property type="project" value="TreeGrafter"/>
</dbReference>
<gene>
    <name evidence="1" type="ORF">KIW84_050705</name>
</gene>
<protein>
    <submittedName>
        <fullName evidence="1">Uncharacterized protein</fullName>
    </submittedName>
</protein>